<name>D7WD45_9CORY</name>
<gene>
    <name evidence="2" type="ORF">HMPREF0291_11733</name>
</gene>
<dbReference type="SUPFAM" id="SSF52266">
    <property type="entry name" value="SGNH hydrolase"/>
    <property type="match status" value="1"/>
</dbReference>
<dbReference type="Pfam" id="PF13472">
    <property type="entry name" value="Lipase_GDSL_2"/>
    <property type="match status" value="1"/>
</dbReference>
<organism evidence="2 3">
    <name type="scientific">Corynebacterium genitalium ATCC 33030</name>
    <dbReference type="NCBI Taxonomy" id="585529"/>
    <lineage>
        <taxon>Bacteria</taxon>
        <taxon>Bacillati</taxon>
        <taxon>Actinomycetota</taxon>
        <taxon>Actinomycetes</taxon>
        <taxon>Mycobacteriales</taxon>
        <taxon>Corynebacteriaceae</taxon>
        <taxon>Corynebacterium</taxon>
    </lineage>
</organism>
<evidence type="ECO:0000313" key="2">
    <source>
        <dbReference type="EMBL" id="EFK54076.1"/>
    </source>
</evidence>
<evidence type="ECO:0000313" key="3">
    <source>
        <dbReference type="Proteomes" id="UP000004208"/>
    </source>
</evidence>
<dbReference type="EMBL" id="ACLJ02000003">
    <property type="protein sequence ID" value="EFK54076.1"/>
    <property type="molecule type" value="Genomic_DNA"/>
</dbReference>
<dbReference type="InterPro" id="IPR036514">
    <property type="entry name" value="SGNH_hydro_sf"/>
</dbReference>
<dbReference type="STRING" id="585529.HMPREF0291_11733"/>
<reference evidence="2" key="1">
    <citation type="submission" date="2010-06" db="EMBL/GenBank/DDBJ databases">
        <authorList>
            <person name="Muzny D."/>
            <person name="Qin X."/>
            <person name="Buhay C."/>
            <person name="Dugan-Rocha S."/>
            <person name="Ding Y."/>
            <person name="Chen G."/>
            <person name="Hawes A."/>
            <person name="Holder M."/>
            <person name="Jhangiani S."/>
            <person name="Johnson A."/>
            <person name="Khan Z."/>
            <person name="Li Z."/>
            <person name="Liu W."/>
            <person name="Liu X."/>
            <person name="Perez L."/>
            <person name="Shen H."/>
            <person name="Wang Q."/>
            <person name="Watt J."/>
            <person name="Xi L."/>
            <person name="Xin Y."/>
            <person name="Zhou J."/>
            <person name="Deng J."/>
            <person name="Jiang H."/>
            <person name="Liu Y."/>
            <person name="Qu J."/>
            <person name="Song X.-Z."/>
            <person name="Zhang L."/>
            <person name="Villasana D."/>
            <person name="Johnson A."/>
            <person name="Liu J."/>
            <person name="Liyanage D."/>
            <person name="Lorensuhewa L."/>
            <person name="Robinson T."/>
            <person name="Song A."/>
            <person name="Song B.-B."/>
            <person name="Dinh H."/>
            <person name="Thornton R."/>
            <person name="Coyle M."/>
            <person name="Francisco L."/>
            <person name="Jackson L."/>
            <person name="Javaid M."/>
            <person name="Korchina V."/>
            <person name="Kovar C."/>
            <person name="Mata R."/>
            <person name="Mathew T."/>
            <person name="Ngo R."/>
            <person name="Nguyen L."/>
            <person name="Nguyen N."/>
            <person name="Okwuonu G."/>
            <person name="Ongeri F."/>
            <person name="Pham C."/>
            <person name="Simmons D."/>
            <person name="Wilczek-Boney K."/>
            <person name="Hale W."/>
            <person name="Jakkamsetti A."/>
            <person name="Pham P."/>
            <person name="Ruth R."/>
            <person name="San Lucas F."/>
            <person name="Warren J."/>
            <person name="Zhang J."/>
            <person name="Zhao Z."/>
            <person name="Zhou C."/>
            <person name="Zhu D."/>
            <person name="Lee S."/>
            <person name="Bess C."/>
            <person name="Blankenburg K."/>
            <person name="Forbes L."/>
            <person name="Fu Q."/>
            <person name="Gubbala S."/>
            <person name="Hirani K."/>
            <person name="Jayaseelan J.C."/>
            <person name="Lara F."/>
            <person name="Munidasa M."/>
            <person name="Palculict T."/>
            <person name="Patil S."/>
            <person name="Pu L.-L."/>
            <person name="Saada N."/>
            <person name="Tang L."/>
            <person name="Weissenberger G."/>
            <person name="Zhu Y."/>
            <person name="Hemphill L."/>
            <person name="Shang Y."/>
            <person name="Youmans B."/>
            <person name="Ayvaz T."/>
            <person name="Ross M."/>
            <person name="Santibanez J."/>
            <person name="Aqrawi P."/>
            <person name="Gross S."/>
            <person name="Joshi V."/>
            <person name="Fowler G."/>
            <person name="Nazareth L."/>
            <person name="Reid J."/>
            <person name="Worley K."/>
            <person name="Petrosino J."/>
            <person name="Highlander S."/>
            <person name="Gibbs R."/>
        </authorList>
    </citation>
    <scope>NUCLEOTIDE SEQUENCE [LARGE SCALE GENOMIC DNA]</scope>
    <source>
        <strain evidence="2">ATCC 33030</strain>
    </source>
</reference>
<dbReference type="Proteomes" id="UP000004208">
    <property type="component" value="Unassembled WGS sequence"/>
</dbReference>
<dbReference type="HOGENOM" id="CLU_1419343_0_0_11"/>
<sequence length="191" mass="20847">MTLSGGNSTSLLHRIDRAIAKGDLNRGTTTVLISTGFNDYAPMNVMNGASGDFRDIQNVYVRNLHTAAGKIRRIAPNARIIMPGLLSISEPTGLQRICLVNVIPNMPGGIPLGHLQAMELGARDVQMRAAREIGATFIDIKNESRNNHSCAPDKNRWGTGFIDTTTENYNMAYHPSHAGSRYVATRVMQVL</sequence>
<dbReference type="Gene3D" id="3.40.50.1110">
    <property type="entry name" value="SGNH hydrolase"/>
    <property type="match status" value="1"/>
</dbReference>
<protein>
    <recommendedName>
        <fullName evidence="1">SGNH hydrolase-type esterase domain-containing protein</fullName>
    </recommendedName>
</protein>
<accession>D7WD45</accession>
<proteinExistence type="predicted"/>
<dbReference type="AlphaFoldDB" id="D7WD45"/>
<evidence type="ECO:0000259" key="1">
    <source>
        <dbReference type="Pfam" id="PF13472"/>
    </source>
</evidence>
<comment type="caution">
    <text evidence="2">The sequence shown here is derived from an EMBL/GenBank/DDBJ whole genome shotgun (WGS) entry which is preliminary data.</text>
</comment>
<feature type="domain" description="SGNH hydrolase-type esterase" evidence="1">
    <location>
        <begin position="5"/>
        <end position="181"/>
    </location>
</feature>
<dbReference type="eggNOG" id="COG2755">
    <property type="taxonomic scope" value="Bacteria"/>
</dbReference>
<dbReference type="InterPro" id="IPR013830">
    <property type="entry name" value="SGNH_hydro"/>
</dbReference>
<keyword evidence="3" id="KW-1185">Reference proteome</keyword>
<dbReference type="RefSeq" id="WP_005290348.1">
    <property type="nucleotide sequence ID" value="NZ_CM000961.1"/>
</dbReference>